<evidence type="ECO:0000313" key="3">
    <source>
        <dbReference type="Proteomes" id="UP000494119"/>
    </source>
</evidence>
<protein>
    <submittedName>
        <fullName evidence="2">NAD(P)H nitroreductase acg</fullName>
        <ecNumber evidence="2">1.-.-.-</ecNumber>
    </submittedName>
</protein>
<dbReference type="GO" id="GO:0016491">
    <property type="term" value="F:oxidoreductase activity"/>
    <property type="evidence" value="ECO:0007669"/>
    <property type="project" value="UniProtKB-KW"/>
</dbReference>
<dbReference type="PANTHER" id="PTHR23026">
    <property type="entry name" value="NADPH NITROREDUCTASE"/>
    <property type="match status" value="1"/>
</dbReference>
<proteinExistence type="predicted"/>
<dbReference type="Gene3D" id="3.40.109.10">
    <property type="entry name" value="NADH Oxidase"/>
    <property type="match status" value="1"/>
</dbReference>
<evidence type="ECO:0000313" key="2">
    <source>
        <dbReference type="EMBL" id="CAB3799007.1"/>
    </source>
</evidence>
<keyword evidence="2" id="KW-0560">Oxidoreductase</keyword>
<name>A0A6J5GHB4_9BURK</name>
<dbReference type="AlphaFoldDB" id="A0A6J5GHB4"/>
<dbReference type="EC" id="1.-.-.-" evidence="2"/>
<dbReference type="SUPFAM" id="SSF55469">
    <property type="entry name" value="FMN-dependent nitroreductase-like"/>
    <property type="match status" value="2"/>
</dbReference>
<organism evidence="2 3">
    <name type="scientific">Paraburkholderia caffeinitolerans</name>
    <dbReference type="NCBI Taxonomy" id="1723730"/>
    <lineage>
        <taxon>Bacteria</taxon>
        <taxon>Pseudomonadati</taxon>
        <taxon>Pseudomonadota</taxon>
        <taxon>Betaproteobacteria</taxon>
        <taxon>Burkholderiales</taxon>
        <taxon>Burkholderiaceae</taxon>
        <taxon>Paraburkholderia</taxon>
    </lineage>
</organism>
<accession>A0A6J5GHB4</accession>
<dbReference type="NCBIfam" id="NF047509">
    <property type="entry name" value="Rv3131_FMN_oxido"/>
    <property type="match status" value="1"/>
</dbReference>
<feature type="region of interest" description="Disordered" evidence="1">
    <location>
        <begin position="1"/>
        <end position="22"/>
    </location>
</feature>
<keyword evidence="3" id="KW-1185">Reference proteome</keyword>
<dbReference type="RefSeq" id="WP_129563728.1">
    <property type="nucleotide sequence ID" value="NZ_CADIKL010000028.1"/>
</dbReference>
<dbReference type="PANTHER" id="PTHR23026:SF123">
    <property type="entry name" value="NAD(P)H NITROREDUCTASE RV3131-RELATED"/>
    <property type="match status" value="1"/>
</dbReference>
<evidence type="ECO:0000256" key="1">
    <source>
        <dbReference type="SAM" id="MobiDB-lite"/>
    </source>
</evidence>
<sequence>MLDNPAAIAARGSACQEAPRSAPEDTRAFAMRFVARHATLAPSSHNSQPWRFVLDTDRVMLCADRLRALPVVDPYDRELIISCGAALFNLRVAIASLGMGYAITLFPSSTDPDVLAEVHLLRERTTAPELSPLVSAIYERVTTRHPFSSEAVDATIERHLMDAARAEGIEVACVSASEPRNAVADLVAEADRQQFADPRFRRELAKWIHPRRTGDGMPAYAAGIGGLLDFAKPLVASAIRTFDLGGGVAATHRDLAAGSPLLLCLATGVDNAQAWLATGQALERVLLLATLHGLCTSYLNQPIEVPELRPRLGTLMGLQGPYFPQLLLRIGHGTPDAATPRRPLEEVMS</sequence>
<reference evidence="2 3" key="1">
    <citation type="submission" date="2020-04" db="EMBL/GenBank/DDBJ databases">
        <authorList>
            <person name="De Canck E."/>
        </authorList>
    </citation>
    <scope>NUCLEOTIDE SEQUENCE [LARGE SCALE GENOMIC DNA]</scope>
    <source>
        <strain evidence="2 3">LMG 28688</strain>
    </source>
</reference>
<dbReference type="Proteomes" id="UP000494119">
    <property type="component" value="Unassembled WGS sequence"/>
</dbReference>
<dbReference type="InterPro" id="IPR000415">
    <property type="entry name" value="Nitroreductase-like"/>
</dbReference>
<gene>
    <name evidence="2" type="primary">acg</name>
    <name evidence="2" type="ORF">LMG28688_04866</name>
</gene>
<dbReference type="InterPro" id="IPR050627">
    <property type="entry name" value="Nitroreductase/BluB"/>
</dbReference>
<dbReference type="EMBL" id="CADIKL010000028">
    <property type="protein sequence ID" value="CAB3799007.1"/>
    <property type="molecule type" value="Genomic_DNA"/>
</dbReference>